<gene>
    <name evidence="11" type="ORF">GCM10011320_05540</name>
</gene>
<keyword evidence="8" id="KW-0408">Iron</keyword>
<keyword evidence="4" id="KW-0349">Heme</keyword>
<feature type="transmembrane region" description="Helical" evidence="10">
    <location>
        <begin position="27"/>
        <end position="53"/>
    </location>
</feature>
<comment type="subcellular location">
    <subcellularLocation>
        <location evidence="3">Membrane</location>
    </subcellularLocation>
</comment>
<dbReference type="InterPro" id="IPR000701">
    <property type="entry name" value="SuccDH_FuR_B_TM-su"/>
</dbReference>
<evidence type="ECO:0008006" key="13">
    <source>
        <dbReference type="Google" id="ProtNLM"/>
    </source>
</evidence>
<evidence type="ECO:0000313" key="12">
    <source>
        <dbReference type="Proteomes" id="UP000661507"/>
    </source>
</evidence>
<feature type="transmembrane region" description="Helical" evidence="10">
    <location>
        <begin position="73"/>
        <end position="95"/>
    </location>
</feature>
<comment type="function">
    <text evidence="2">Membrane-anchoring subunit of succinate dehydrogenase (SDH).</text>
</comment>
<dbReference type="EMBL" id="BMKW01000001">
    <property type="protein sequence ID" value="GGJ01592.1"/>
    <property type="molecule type" value="Genomic_DNA"/>
</dbReference>
<dbReference type="InterPro" id="IPR034804">
    <property type="entry name" value="SQR/QFR_C/D"/>
</dbReference>
<evidence type="ECO:0000256" key="8">
    <source>
        <dbReference type="ARBA" id="ARBA00023004"/>
    </source>
</evidence>
<dbReference type="AlphaFoldDB" id="A0A917K776"/>
<sequence length="130" mass="13687">MSATRQPASTKGVNRSHRTRARAQTHLWVVQRVTAMLLALAVVVHLVMIVTAVRGGLSAAEILSRTRGNEAWLAFYVTFALAAGLHGAIGLRNIASEAIGLRGRGADLAWLTAGLLTAGFGIRAAIGLYA</sequence>
<feature type="transmembrane region" description="Helical" evidence="10">
    <location>
        <begin position="107"/>
        <end position="129"/>
    </location>
</feature>
<keyword evidence="6" id="KW-0479">Metal-binding</keyword>
<keyword evidence="12" id="KW-1185">Reference proteome</keyword>
<dbReference type="GO" id="GO:0016020">
    <property type="term" value="C:membrane"/>
    <property type="evidence" value="ECO:0007669"/>
    <property type="project" value="UniProtKB-SubCell"/>
</dbReference>
<evidence type="ECO:0000256" key="5">
    <source>
        <dbReference type="ARBA" id="ARBA00022692"/>
    </source>
</evidence>
<dbReference type="GO" id="GO:0046872">
    <property type="term" value="F:metal ion binding"/>
    <property type="evidence" value="ECO:0007669"/>
    <property type="project" value="UniProtKB-KW"/>
</dbReference>
<dbReference type="Proteomes" id="UP000661507">
    <property type="component" value="Unassembled WGS sequence"/>
</dbReference>
<dbReference type="SUPFAM" id="SSF81343">
    <property type="entry name" value="Fumarate reductase respiratory complex transmembrane subunits"/>
    <property type="match status" value="1"/>
</dbReference>
<keyword evidence="5 10" id="KW-0812">Transmembrane</keyword>
<accession>A0A917K776</accession>
<evidence type="ECO:0000256" key="10">
    <source>
        <dbReference type="SAM" id="Phobius"/>
    </source>
</evidence>
<evidence type="ECO:0000256" key="4">
    <source>
        <dbReference type="ARBA" id="ARBA00022617"/>
    </source>
</evidence>
<proteinExistence type="predicted"/>
<comment type="cofactor">
    <cofactor evidence="1">
        <name>heme</name>
        <dbReference type="ChEBI" id="CHEBI:30413"/>
    </cofactor>
</comment>
<evidence type="ECO:0000256" key="6">
    <source>
        <dbReference type="ARBA" id="ARBA00022723"/>
    </source>
</evidence>
<protein>
    <recommendedName>
        <fullName evidence="13">Succinate dehydrogenase</fullName>
    </recommendedName>
</protein>
<evidence type="ECO:0000256" key="7">
    <source>
        <dbReference type="ARBA" id="ARBA00022989"/>
    </source>
</evidence>
<reference evidence="11" key="1">
    <citation type="journal article" date="2014" name="Int. J. Syst. Evol. Microbiol.">
        <title>Complete genome sequence of Corynebacterium casei LMG S-19264T (=DSM 44701T), isolated from a smear-ripened cheese.</title>
        <authorList>
            <consortium name="US DOE Joint Genome Institute (JGI-PGF)"/>
            <person name="Walter F."/>
            <person name="Albersmeier A."/>
            <person name="Kalinowski J."/>
            <person name="Ruckert C."/>
        </authorList>
    </citation>
    <scope>NUCLEOTIDE SEQUENCE</scope>
    <source>
        <strain evidence="11">CGMCC 1.3617</strain>
    </source>
</reference>
<evidence type="ECO:0000313" key="11">
    <source>
        <dbReference type="EMBL" id="GGJ01592.1"/>
    </source>
</evidence>
<evidence type="ECO:0000256" key="9">
    <source>
        <dbReference type="ARBA" id="ARBA00023136"/>
    </source>
</evidence>
<name>A0A917K776_9PROT</name>
<organism evidence="11 12">
    <name type="scientific">Neoroseomonas lacus</name>
    <dbReference type="NCBI Taxonomy" id="287609"/>
    <lineage>
        <taxon>Bacteria</taxon>
        <taxon>Pseudomonadati</taxon>
        <taxon>Pseudomonadota</taxon>
        <taxon>Alphaproteobacteria</taxon>
        <taxon>Acetobacterales</taxon>
        <taxon>Acetobacteraceae</taxon>
        <taxon>Neoroseomonas</taxon>
    </lineage>
</organism>
<evidence type="ECO:0000256" key="3">
    <source>
        <dbReference type="ARBA" id="ARBA00004370"/>
    </source>
</evidence>
<evidence type="ECO:0000256" key="2">
    <source>
        <dbReference type="ARBA" id="ARBA00004050"/>
    </source>
</evidence>
<keyword evidence="7 10" id="KW-1133">Transmembrane helix</keyword>
<comment type="caution">
    <text evidence="11">The sequence shown here is derived from an EMBL/GenBank/DDBJ whole genome shotgun (WGS) entry which is preliminary data.</text>
</comment>
<dbReference type="Gene3D" id="1.20.1300.10">
    <property type="entry name" value="Fumarate reductase/succinate dehydrogenase, transmembrane subunit"/>
    <property type="match status" value="1"/>
</dbReference>
<evidence type="ECO:0000256" key="1">
    <source>
        <dbReference type="ARBA" id="ARBA00001971"/>
    </source>
</evidence>
<dbReference type="Pfam" id="PF01127">
    <property type="entry name" value="Sdh_cyt"/>
    <property type="match status" value="1"/>
</dbReference>
<keyword evidence="9 10" id="KW-0472">Membrane</keyword>
<reference evidence="11" key="2">
    <citation type="submission" date="2020-09" db="EMBL/GenBank/DDBJ databases">
        <authorList>
            <person name="Sun Q."/>
            <person name="Zhou Y."/>
        </authorList>
    </citation>
    <scope>NUCLEOTIDE SEQUENCE</scope>
    <source>
        <strain evidence="11">CGMCC 1.3617</strain>
    </source>
</reference>